<evidence type="ECO:0000313" key="1">
    <source>
        <dbReference type="EMBL" id="RGV27550.1"/>
    </source>
</evidence>
<gene>
    <name evidence="1" type="ORF">DWW24_07640</name>
</gene>
<comment type="caution">
    <text evidence="1">The sequence shown here is derived from an EMBL/GenBank/DDBJ whole genome shotgun (WGS) entry which is preliminary data.</text>
</comment>
<dbReference type="EMBL" id="QRYW01000013">
    <property type="protein sequence ID" value="RGV27550.1"/>
    <property type="molecule type" value="Genomic_DNA"/>
</dbReference>
<dbReference type="AlphaFoldDB" id="A0A412WK61"/>
<sequence length="86" mass="10256">MVQNASQKFKKTAIRLSHSWAGTGICYTKSGRSGVNLKKRECNFYFDDIRRLKAYMHSIIMVIPKTFQNRGKKKSSYFRNYFIFMW</sequence>
<accession>A0A412WK61</accession>
<name>A0A412WK61_9BACT</name>
<dbReference type="Proteomes" id="UP000283426">
    <property type="component" value="Unassembled WGS sequence"/>
</dbReference>
<evidence type="ECO:0000313" key="2">
    <source>
        <dbReference type="Proteomes" id="UP000283426"/>
    </source>
</evidence>
<organism evidence="1 2">
    <name type="scientific">Odoribacter splanchnicus</name>
    <dbReference type="NCBI Taxonomy" id="28118"/>
    <lineage>
        <taxon>Bacteria</taxon>
        <taxon>Pseudomonadati</taxon>
        <taxon>Bacteroidota</taxon>
        <taxon>Bacteroidia</taxon>
        <taxon>Bacteroidales</taxon>
        <taxon>Odoribacteraceae</taxon>
        <taxon>Odoribacter</taxon>
    </lineage>
</organism>
<proteinExistence type="predicted"/>
<reference evidence="1 2" key="1">
    <citation type="submission" date="2018-08" db="EMBL/GenBank/DDBJ databases">
        <title>A genome reference for cultivated species of the human gut microbiota.</title>
        <authorList>
            <person name="Zou Y."/>
            <person name="Xue W."/>
            <person name="Luo G."/>
        </authorList>
    </citation>
    <scope>NUCLEOTIDE SEQUENCE [LARGE SCALE GENOMIC DNA]</scope>
    <source>
        <strain evidence="1 2">AF14-6AC</strain>
    </source>
</reference>
<protein>
    <submittedName>
        <fullName evidence="1">Uncharacterized protein</fullName>
    </submittedName>
</protein>